<feature type="compositionally biased region" description="Low complexity" evidence="1">
    <location>
        <begin position="220"/>
        <end position="230"/>
    </location>
</feature>
<sequence length="410" mass="45774">MAVPVVLEVLLSSFLLLSFANHNLADPTYYSLDDPKVCENYGTRIHWLQDENSILMSAKRHGHFEEGTLFSQCTLITGPDSSAKKQYTEIKLDSFFIDDCGVTLKAEQSPSSFFDKEVQTMFQFSCRDNPEILSYITMKKNNIRITLNKEDKTLLNYNFVLLISLKESSGSSESLSVGIIIGICVICIVGVFGTIFIIIKYMRIKHWNKRHHESQSHAGNSHSLQSLNHSQSEHPVRYTSVPHLDHASADVVIVGNQGPNGLCSICGRSHEDFAHVSHEDYEQVIDPAGTQRNIVRLSNMVPETPHCLLRQNSAAQTAIRSAGPDKDNPYEIDEAALSNNLIPPSYEEALPSYEEAVSMPKPENLHISTDYIPQPATIELRDPLYQNLEELQESAASGVTDNLSPLLSVR</sequence>
<accession>A0ABD3UUN9</accession>
<evidence type="ECO:0008006" key="6">
    <source>
        <dbReference type="Google" id="ProtNLM"/>
    </source>
</evidence>
<comment type="caution">
    <text evidence="4">The sequence shown here is derived from an EMBL/GenBank/DDBJ whole genome shotgun (WGS) entry which is preliminary data.</text>
</comment>
<gene>
    <name evidence="4" type="ORF">ACJMK2_016349</name>
</gene>
<evidence type="ECO:0000256" key="2">
    <source>
        <dbReference type="SAM" id="Phobius"/>
    </source>
</evidence>
<dbReference type="AlphaFoldDB" id="A0ABD3UUN9"/>
<organism evidence="4 5">
    <name type="scientific">Sinanodonta woodiana</name>
    <name type="common">Chinese pond mussel</name>
    <name type="synonym">Anodonta woodiana</name>
    <dbReference type="NCBI Taxonomy" id="1069815"/>
    <lineage>
        <taxon>Eukaryota</taxon>
        <taxon>Metazoa</taxon>
        <taxon>Spiralia</taxon>
        <taxon>Lophotrochozoa</taxon>
        <taxon>Mollusca</taxon>
        <taxon>Bivalvia</taxon>
        <taxon>Autobranchia</taxon>
        <taxon>Heteroconchia</taxon>
        <taxon>Palaeoheterodonta</taxon>
        <taxon>Unionida</taxon>
        <taxon>Unionoidea</taxon>
        <taxon>Unionidae</taxon>
        <taxon>Unioninae</taxon>
        <taxon>Sinanodonta</taxon>
    </lineage>
</organism>
<keyword evidence="3" id="KW-0732">Signal</keyword>
<feature type="transmembrane region" description="Helical" evidence="2">
    <location>
        <begin position="175"/>
        <end position="199"/>
    </location>
</feature>
<proteinExistence type="predicted"/>
<dbReference type="EMBL" id="JBJQND010000015">
    <property type="protein sequence ID" value="KAL3852731.1"/>
    <property type="molecule type" value="Genomic_DNA"/>
</dbReference>
<evidence type="ECO:0000313" key="5">
    <source>
        <dbReference type="Proteomes" id="UP001634394"/>
    </source>
</evidence>
<feature type="region of interest" description="Disordered" evidence="1">
    <location>
        <begin position="212"/>
        <end position="236"/>
    </location>
</feature>
<evidence type="ECO:0000313" key="4">
    <source>
        <dbReference type="EMBL" id="KAL3852731.1"/>
    </source>
</evidence>
<feature type="signal peptide" evidence="3">
    <location>
        <begin position="1"/>
        <end position="25"/>
    </location>
</feature>
<dbReference type="Proteomes" id="UP001634394">
    <property type="component" value="Unassembled WGS sequence"/>
</dbReference>
<feature type="chain" id="PRO_5044882873" description="CUB domain-containing protein" evidence="3">
    <location>
        <begin position="26"/>
        <end position="410"/>
    </location>
</feature>
<keyword evidence="2" id="KW-0472">Membrane</keyword>
<protein>
    <recommendedName>
        <fullName evidence="6">CUB domain-containing protein</fullName>
    </recommendedName>
</protein>
<reference evidence="4 5" key="1">
    <citation type="submission" date="2024-11" db="EMBL/GenBank/DDBJ databases">
        <title>Chromosome-level genome assembly of the freshwater bivalve Anodonta woodiana.</title>
        <authorList>
            <person name="Chen X."/>
        </authorList>
    </citation>
    <scope>NUCLEOTIDE SEQUENCE [LARGE SCALE GENOMIC DNA]</scope>
    <source>
        <strain evidence="4">MN2024</strain>
        <tissue evidence="4">Gills</tissue>
    </source>
</reference>
<name>A0ABD3UUN9_SINWO</name>
<keyword evidence="2" id="KW-0812">Transmembrane</keyword>
<keyword evidence="2" id="KW-1133">Transmembrane helix</keyword>
<evidence type="ECO:0000256" key="1">
    <source>
        <dbReference type="SAM" id="MobiDB-lite"/>
    </source>
</evidence>
<evidence type="ECO:0000256" key="3">
    <source>
        <dbReference type="SAM" id="SignalP"/>
    </source>
</evidence>
<keyword evidence="5" id="KW-1185">Reference proteome</keyword>